<dbReference type="AlphaFoldDB" id="A0A1J1IQZ9"/>
<dbReference type="GO" id="GO:0004869">
    <property type="term" value="F:cysteine-type endopeptidase inhibitor activity"/>
    <property type="evidence" value="ECO:0007669"/>
    <property type="project" value="InterPro"/>
</dbReference>
<dbReference type="OrthoDB" id="6357437at2759"/>
<dbReference type="InterPro" id="IPR000010">
    <property type="entry name" value="Cystatin_dom"/>
</dbReference>
<protein>
    <submittedName>
        <fullName evidence="2">CLUMA_CG014222, isoform A</fullName>
    </submittedName>
</protein>
<evidence type="ECO:0000313" key="3">
    <source>
        <dbReference type="Proteomes" id="UP000183832"/>
    </source>
</evidence>
<dbReference type="SMART" id="SM00043">
    <property type="entry name" value="CY"/>
    <property type="match status" value="1"/>
</dbReference>
<name>A0A1J1IQZ9_9DIPT</name>
<proteinExistence type="predicted"/>
<gene>
    <name evidence="2" type="ORF">CLUMA_CG014222</name>
</gene>
<evidence type="ECO:0000259" key="1">
    <source>
        <dbReference type="SMART" id="SM00043"/>
    </source>
</evidence>
<evidence type="ECO:0000313" key="2">
    <source>
        <dbReference type="EMBL" id="CRL01518.1"/>
    </source>
</evidence>
<dbReference type="Gene3D" id="3.10.450.10">
    <property type="match status" value="1"/>
</dbReference>
<feature type="domain" description="Cystatin" evidence="1">
    <location>
        <begin position="5"/>
        <end position="92"/>
    </location>
</feature>
<dbReference type="CDD" id="cd00042">
    <property type="entry name" value="CY"/>
    <property type="match status" value="1"/>
</dbReference>
<dbReference type="Pfam" id="PF00031">
    <property type="entry name" value="Cystatin"/>
    <property type="match status" value="1"/>
</dbReference>
<dbReference type="EMBL" id="CVRI01000055">
    <property type="protein sequence ID" value="CRL01518.1"/>
    <property type="molecule type" value="Genomic_DNA"/>
</dbReference>
<keyword evidence="3" id="KW-1185">Reference proteome</keyword>
<dbReference type="SUPFAM" id="SSF54403">
    <property type="entry name" value="Cystatin/monellin"/>
    <property type="match status" value="1"/>
</dbReference>
<sequence>MNSHTVLGGNAEVEEDETQEIVNKLISNMHLLQEENLKLLKVIGVTKQVVAGMSYTITGIFEDGNNDQFTCKIKIWDRPWLDEPENLIITLKAKEKFVIEDNTISQPISSNGEQYVIKSVLFMFTVLLSVFV</sequence>
<organism evidence="2 3">
    <name type="scientific">Clunio marinus</name>
    <dbReference type="NCBI Taxonomy" id="568069"/>
    <lineage>
        <taxon>Eukaryota</taxon>
        <taxon>Metazoa</taxon>
        <taxon>Ecdysozoa</taxon>
        <taxon>Arthropoda</taxon>
        <taxon>Hexapoda</taxon>
        <taxon>Insecta</taxon>
        <taxon>Pterygota</taxon>
        <taxon>Neoptera</taxon>
        <taxon>Endopterygota</taxon>
        <taxon>Diptera</taxon>
        <taxon>Nematocera</taxon>
        <taxon>Chironomoidea</taxon>
        <taxon>Chironomidae</taxon>
        <taxon>Clunio</taxon>
    </lineage>
</organism>
<dbReference type="InterPro" id="IPR046350">
    <property type="entry name" value="Cystatin_sf"/>
</dbReference>
<reference evidence="2 3" key="1">
    <citation type="submission" date="2015-04" db="EMBL/GenBank/DDBJ databases">
        <authorList>
            <person name="Syromyatnikov M.Y."/>
            <person name="Popov V.N."/>
        </authorList>
    </citation>
    <scope>NUCLEOTIDE SEQUENCE [LARGE SCALE GENOMIC DNA]</scope>
</reference>
<dbReference type="Proteomes" id="UP000183832">
    <property type="component" value="Unassembled WGS sequence"/>
</dbReference>
<accession>A0A1J1IQZ9</accession>